<reference evidence="2" key="1">
    <citation type="submission" date="2013-07" db="EMBL/GenBank/DDBJ databases">
        <title>The genome of Eucalyptus grandis.</title>
        <authorList>
            <person name="Schmutz J."/>
            <person name="Hayes R."/>
            <person name="Myburg A."/>
            <person name="Tuskan G."/>
            <person name="Grattapaglia D."/>
            <person name="Rokhsar D.S."/>
        </authorList>
    </citation>
    <scope>NUCLEOTIDE SEQUENCE</scope>
    <source>
        <tissue evidence="2">Leaf extractions</tissue>
    </source>
</reference>
<keyword evidence="1" id="KW-1133">Transmembrane helix</keyword>
<feature type="transmembrane region" description="Helical" evidence="1">
    <location>
        <begin position="12"/>
        <end position="31"/>
    </location>
</feature>
<evidence type="ECO:0000313" key="2">
    <source>
        <dbReference type="EMBL" id="KCW58234.1"/>
    </source>
</evidence>
<keyword evidence="1" id="KW-0812">Transmembrane</keyword>
<gene>
    <name evidence="2" type="ORF">EUGRSUZ_H00936</name>
</gene>
<protein>
    <submittedName>
        <fullName evidence="2">Uncharacterized protein</fullName>
    </submittedName>
</protein>
<dbReference type="InParanoid" id="A0A059AWU6"/>
<accession>A0A059AWU6</accession>
<evidence type="ECO:0000256" key="1">
    <source>
        <dbReference type="SAM" id="Phobius"/>
    </source>
</evidence>
<dbReference type="EMBL" id="KK198760">
    <property type="protein sequence ID" value="KCW58234.1"/>
    <property type="molecule type" value="Genomic_DNA"/>
</dbReference>
<dbReference type="AlphaFoldDB" id="A0A059AWU6"/>
<keyword evidence="1" id="KW-0472">Membrane</keyword>
<dbReference type="Gramene" id="KCW58234">
    <property type="protein sequence ID" value="KCW58234"/>
    <property type="gene ID" value="EUGRSUZ_H00936"/>
</dbReference>
<name>A0A059AWU6_EUCGR</name>
<proteinExistence type="predicted"/>
<sequence length="83" mass="9655">MLPTNGPFFPFITLLFLFLFSLFLTLQTYLLHEQLSESRRSEIVSYVCTIFFGSQVDSILTLESASYFSFRTFELKNDGNHNI</sequence>
<organism evidence="2">
    <name type="scientific">Eucalyptus grandis</name>
    <name type="common">Flooded gum</name>
    <dbReference type="NCBI Taxonomy" id="71139"/>
    <lineage>
        <taxon>Eukaryota</taxon>
        <taxon>Viridiplantae</taxon>
        <taxon>Streptophyta</taxon>
        <taxon>Embryophyta</taxon>
        <taxon>Tracheophyta</taxon>
        <taxon>Spermatophyta</taxon>
        <taxon>Magnoliopsida</taxon>
        <taxon>eudicotyledons</taxon>
        <taxon>Gunneridae</taxon>
        <taxon>Pentapetalae</taxon>
        <taxon>rosids</taxon>
        <taxon>malvids</taxon>
        <taxon>Myrtales</taxon>
        <taxon>Myrtaceae</taxon>
        <taxon>Myrtoideae</taxon>
        <taxon>Eucalypteae</taxon>
        <taxon>Eucalyptus</taxon>
    </lineage>
</organism>